<feature type="region of interest" description="Disordered" evidence="1">
    <location>
        <begin position="784"/>
        <end position="890"/>
    </location>
</feature>
<dbReference type="STRING" id="2082308.A0A2K1QJR1"/>
<feature type="compositionally biased region" description="Acidic residues" evidence="1">
    <location>
        <begin position="875"/>
        <end position="885"/>
    </location>
</feature>
<dbReference type="InParanoid" id="A0A2K1QJR1"/>
<sequence>MDQDYLSSSPDPISILANSSPAKPKTAGTPIRPKPKPYTSPTKSVLLDARDPNGGSPWRIKVTVEAEAGTAVDRSVRKPSARASRTITVPIKGPDDVSPIKRRGRPRKMNMTGSADTHSDTRGKTPPRRRSKRTARPTDQAHALSKNFSRADEEAVLCSAPTHELSTATALDDLSGNSDMTRASAIADRPSSQASVPVHSRQNRSSLLRSSTVADDVEPKDAYLVGEQSAAGYGDATIVDNEDFSMISVESLNSHRSHTKVATRDTTQGQNTSRTDASLSYMPSSPPAHPYIQRTPQIMQTPQPPQAPPQPVISVPHLMTPLRESVVRSGKVLQDIVRSPEREHAGLSGRSSSGNLFAGFSVDTRRQLRKSLQMGAALAQEGSDHQPRSSPLLALSGSSGVKYPALDIPKSDHRLPTPEEREDVRSASTLSSGPPAYPQISPSMKHSVSIVEPATNTSRKSYDMMSWVQTGPTSLSSPAGIGHKTSATNTEALSSRAHNIIQVPSDTSDESNEEDEEDDEDDEEDEEDEQDVDKQEQALASLGEAHSPSMHHHSTPPDIEDNVDIWQEEASRSIEEDEAGNQVSALLEGPVRPRRSKLPGTWRRTSGNHFHYSDSPEPEAVQPRKSSSTESSGKDEGVVTPPTTDDEDDEEVQADPYDSFQEDEHKAADHGTEVYDDQDGEEDSASLLSDLASTNDDDTGLFFQSNFPNVFQGQRGGRNTTELSLLSELKPVSSPAKPRDNSMLKQSVVPARSPVKMRQVEGDIHSSKPHSSILSSPLRKSLLRSSKIGGSPVSKTTIRTFNVRPEIVQEGQEESTRQFEESQIDNVSDQSDENGEATPDESEEEQDYSVASDTRQLLSEMAAHTERSNRIVVEGDPETGEDDWSHEEQSDINTTYLNGSRSYVEKLNLSSPTKIAVKFNDSSAVLQSTPTRPVLSPEKKRYHALFQDDAPLGESVQSEHDDDPYGDPFVTTTNGPKTAAEEPKSIISMMTNSFWSAITSKSSPTKAPRPEPEPESSPQSTSSQAEGHSSSRSEASTQATSASLVLPVPRDSTTVPGTHQPDALLRLRRKYGLLSPSHPFTLHHARTLHRLWNSIDQHPSTTLLPSTSVLPLLPALLPLQDETFTSSTFHTSLPFSDDHLRAVNAFMHLLLPDEERDRLERNGKWGDDMAERARGWDKRGRHGTWFAFGGEGRGDRNARGMRGEIEARWVAGVLGEVRAKEGRRSGGG</sequence>
<dbReference type="OrthoDB" id="3946221at2759"/>
<feature type="region of interest" description="Disordered" evidence="1">
    <location>
        <begin position="731"/>
        <end position="754"/>
    </location>
</feature>
<feature type="compositionally biased region" description="Low complexity" evidence="1">
    <location>
        <begin position="1016"/>
        <end position="1026"/>
    </location>
</feature>
<organism evidence="2 3">
    <name type="scientific">Sphaceloma murrayae</name>
    <dbReference type="NCBI Taxonomy" id="2082308"/>
    <lineage>
        <taxon>Eukaryota</taxon>
        <taxon>Fungi</taxon>
        <taxon>Dikarya</taxon>
        <taxon>Ascomycota</taxon>
        <taxon>Pezizomycotina</taxon>
        <taxon>Dothideomycetes</taxon>
        <taxon>Dothideomycetidae</taxon>
        <taxon>Myriangiales</taxon>
        <taxon>Elsinoaceae</taxon>
        <taxon>Sphaceloma</taxon>
    </lineage>
</organism>
<name>A0A2K1QJR1_9PEZI</name>
<evidence type="ECO:0000313" key="2">
    <source>
        <dbReference type="EMBL" id="PNS15129.1"/>
    </source>
</evidence>
<feature type="compositionally biased region" description="Basic and acidic residues" evidence="1">
    <location>
        <begin position="409"/>
        <end position="425"/>
    </location>
</feature>
<proteinExistence type="predicted"/>
<gene>
    <name evidence="2" type="ORF">CAC42_2358</name>
</gene>
<feature type="region of interest" description="Disordered" evidence="1">
    <location>
        <begin position="373"/>
        <end position="447"/>
    </location>
</feature>
<feature type="compositionally biased region" description="Acidic residues" evidence="1">
    <location>
        <begin position="507"/>
        <end position="531"/>
    </location>
</feature>
<dbReference type="EMBL" id="NKHZ01000081">
    <property type="protein sequence ID" value="PNS15129.1"/>
    <property type="molecule type" value="Genomic_DNA"/>
</dbReference>
<feature type="compositionally biased region" description="Polar residues" evidence="1">
    <location>
        <begin position="1027"/>
        <end position="1043"/>
    </location>
</feature>
<dbReference type="AlphaFoldDB" id="A0A2K1QJR1"/>
<comment type="caution">
    <text evidence="2">The sequence shown here is derived from an EMBL/GenBank/DDBJ whole genome shotgun (WGS) entry which is preliminary data.</text>
</comment>
<feature type="compositionally biased region" description="Acidic residues" evidence="1">
    <location>
        <begin position="830"/>
        <end position="847"/>
    </location>
</feature>
<feature type="region of interest" description="Disordered" evidence="1">
    <location>
        <begin position="925"/>
        <end position="984"/>
    </location>
</feature>
<evidence type="ECO:0000313" key="3">
    <source>
        <dbReference type="Proteomes" id="UP000243797"/>
    </source>
</evidence>
<feature type="region of interest" description="Disordered" evidence="1">
    <location>
        <begin position="257"/>
        <end position="283"/>
    </location>
</feature>
<feature type="region of interest" description="Disordered" evidence="1">
    <location>
        <begin position="999"/>
        <end position="1061"/>
    </location>
</feature>
<accession>A0A2K1QJR1</accession>
<feature type="compositionally biased region" description="Acidic residues" evidence="1">
    <location>
        <begin position="674"/>
        <end position="684"/>
    </location>
</feature>
<feature type="compositionally biased region" description="Polar residues" evidence="1">
    <location>
        <begin position="164"/>
        <end position="181"/>
    </location>
</feature>
<feature type="compositionally biased region" description="Low complexity" evidence="1">
    <location>
        <begin position="685"/>
        <end position="694"/>
    </location>
</feature>
<feature type="compositionally biased region" description="Acidic residues" evidence="1">
    <location>
        <begin position="558"/>
        <end position="567"/>
    </location>
</feature>
<reference evidence="2 3" key="1">
    <citation type="submission" date="2017-06" db="EMBL/GenBank/DDBJ databases">
        <title>Draft genome sequence of a variant of Elsinoe murrayae.</title>
        <authorList>
            <person name="Cheng Q."/>
        </authorList>
    </citation>
    <scope>NUCLEOTIDE SEQUENCE [LARGE SCALE GENOMIC DNA]</scope>
    <source>
        <strain evidence="2 3">CQ-2017a</strain>
    </source>
</reference>
<feature type="region of interest" description="Disordered" evidence="1">
    <location>
        <begin position="492"/>
        <end position="718"/>
    </location>
</feature>
<feature type="compositionally biased region" description="Low complexity" evidence="1">
    <location>
        <begin position="389"/>
        <end position="400"/>
    </location>
</feature>
<feature type="compositionally biased region" description="Basic and acidic residues" evidence="1">
    <location>
        <begin position="662"/>
        <end position="673"/>
    </location>
</feature>
<feature type="compositionally biased region" description="Polar residues" evidence="1">
    <location>
        <begin position="1"/>
        <end position="21"/>
    </location>
</feature>
<protein>
    <submittedName>
        <fullName evidence="2">Uncharacterized protein</fullName>
    </submittedName>
</protein>
<feature type="compositionally biased region" description="Acidic residues" evidence="1">
    <location>
        <begin position="644"/>
        <end position="653"/>
    </location>
</feature>
<evidence type="ECO:0000256" key="1">
    <source>
        <dbReference type="SAM" id="MobiDB-lite"/>
    </source>
</evidence>
<keyword evidence="3" id="KW-1185">Reference proteome</keyword>
<feature type="compositionally biased region" description="Polar residues" evidence="1">
    <location>
        <begin position="264"/>
        <end position="283"/>
    </location>
</feature>
<feature type="compositionally biased region" description="Basic residues" evidence="1">
    <location>
        <begin position="125"/>
        <end position="135"/>
    </location>
</feature>
<dbReference type="Proteomes" id="UP000243797">
    <property type="component" value="Unassembled WGS sequence"/>
</dbReference>
<feature type="region of interest" description="Disordered" evidence="1">
    <location>
        <begin position="1"/>
        <end position="213"/>
    </location>
</feature>
<feature type="compositionally biased region" description="Polar residues" evidence="1">
    <location>
        <begin position="702"/>
        <end position="718"/>
    </location>
</feature>